<dbReference type="RefSeq" id="WP_012934762.1">
    <property type="nucleotide sequence ID" value="NC_013739.1"/>
</dbReference>
<dbReference type="KEGG" id="cwo:Cwoe_3293"/>
<reference evidence="2 3" key="1">
    <citation type="journal article" date="2010" name="Stand. Genomic Sci.">
        <title>Complete genome sequence of Conexibacter woesei type strain (ID131577).</title>
        <authorList>
            <person name="Pukall R."/>
            <person name="Lapidus A."/>
            <person name="Glavina Del Rio T."/>
            <person name="Copeland A."/>
            <person name="Tice H."/>
            <person name="Cheng J.-F."/>
            <person name="Lucas S."/>
            <person name="Chen F."/>
            <person name="Nolan M."/>
            <person name="Bruce D."/>
            <person name="Goodwin L."/>
            <person name="Pitluck S."/>
            <person name="Mavromatis K."/>
            <person name="Ivanova N."/>
            <person name="Ovchinnikova G."/>
            <person name="Pati A."/>
            <person name="Chen A."/>
            <person name="Palaniappan K."/>
            <person name="Land M."/>
            <person name="Hauser L."/>
            <person name="Chang Y.-J."/>
            <person name="Jeffries C.D."/>
            <person name="Chain P."/>
            <person name="Meincke L."/>
            <person name="Sims D."/>
            <person name="Brettin T."/>
            <person name="Detter J.C."/>
            <person name="Rohde M."/>
            <person name="Goeker M."/>
            <person name="Bristow J."/>
            <person name="Eisen J.A."/>
            <person name="Markowitz V."/>
            <person name="Kyrpides N.C."/>
            <person name="Klenk H.-P."/>
            <person name="Hugenholtz P."/>
        </authorList>
    </citation>
    <scope>NUCLEOTIDE SEQUENCE [LARGE SCALE GENOMIC DNA]</scope>
    <source>
        <strain evidence="3">DSM 14684 / CIP 108061 / JCM 11494 / NBRC 100937 / ID131577</strain>
    </source>
</reference>
<keyword evidence="3" id="KW-1185">Reference proteome</keyword>
<protein>
    <recommendedName>
        <fullName evidence="4">Choice-of-anchor D domain-containing protein</fullName>
    </recommendedName>
</protein>
<accession>D3FEZ4</accession>
<dbReference type="EMBL" id="CP001854">
    <property type="protein sequence ID" value="ADB51711.1"/>
    <property type="molecule type" value="Genomic_DNA"/>
</dbReference>
<organism evidence="2 3">
    <name type="scientific">Conexibacter woesei (strain DSM 14684 / CCUG 47730 / CIP 108061 / JCM 11494 / NBRC 100937 / ID131577)</name>
    <dbReference type="NCBI Taxonomy" id="469383"/>
    <lineage>
        <taxon>Bacteria</taxon>
        <taxon>Bacillati</taxon>
        <taxon>Actinomycetota</taxon>
        <taxon>Thermoleophilia</taxon>
        <taxon>Solirubrobacterales</taxon>
        <taxon>Conexibacteraceae</taxon>
        <taxon>Conexibacter</taxon>
    </lineage>
</organism>
<dbReference type="STRING" id="469383.Cwoe_3293"/>
<evidence type="ECO:0000256" key="1">
    <source>
        <dbReference type="SAM" id="SignalP"/>
    </source>
</evidence>
<feature type="chain" id="PRO_5003043716" description="Choice-of-anchor D domain-containing protein" evidence="1">
    <location>
        <begin position="28"/>
        <end position="309"/>
    </location>
</feature>
<evidence type="ECO:0008006" key="4">
    <source>
        <dbReference type="Google" id="ProtNLM"/>
    </source>
</evidence>
<gene>
    <name evidence="2" type="ordered locus">Cwoe_3293</name>
</gene>
<dbReference type="OrthoDB" id="3204431at2"/>
<dbReference type="HOGENOM" id="CLU_908234_0_0_11"/>
<evidence type="ECO:0000313" key="3">
    <source>
        <dbReference type="Proteomes" id="UP000008229"/>
    </source>
</evidence>
<keyword evidence="1" id="KW-0732">Signal</keyword>
<sequence length="309" mass="31585" precursor="true">MSTRLRLILLTLTLLATSAAAHGSALAVTGFQVTSGTSYTAAGTITFETSVGTAICSATLTGTMAPSWLPTALATTGAITGGSFVGCRGIATSVTLLGSSTPAGYGSFTGTLPNPTAINQTFLGLSFSLATPLGTCLYTGNQPATLNLTTGTAMSLWSGAYTLVRGLCPAAARVSGSLTVTPRIAVVVGDNDLARWTWLPSNSLDFGTRAPGSTTSGLLTFKNTSALQIFRLTGPGSLSDATNFSYDGARVILGLIIGPGDRLQIDASFAPPGGAPLDTPFFSDFTLRFRDGAAANYETVMLLRGRTTP</sequence>
<evidence type="ECO:0000313" key="2">
    <source>
        <dbReference type="EMBL" id="ADB51711.1"/>
    </source>
</evidence>
<dbReference type="Proteomes" id="UP000008229">
    <property type="component" value="Chromosome"/>
</dbReference>
<reference evidence="3" key="2">
    <citation type="submission" date="2010-01" db="EMBL/GenBank/DDBJ databases">
        <title>The complete genome of Conexibacter woesei DSM 14684.</title>
        <authorList>
            <consortium name="US DOE Joint Genome Institute (JGI-PGF)"/>
            <person name="Lucas S."/>
            <person name="Copeland A."/>
            <person name="Lapidus A."/>
            <person name="Glavina del Rio T."/>
            <person name="Dalin E."/>
            <person name="Tice H."/>
            <person name="Bruce D."/>
            <person name="Goodwin L."/>
            <person name="Pitluck S."/>
            <person name="Kyrpides N."/>
            <person name="Mavromatis K."/>
            <person name="Ivanova N."/>
            <person name="Mikhailova N."/>
            <person name="Chertkov O."/>
            <person name="Brettin T."/>
            <person name="Detter J.C."/>
            <person name="Han C."/>
            <person name="Larimer F."/>
            <person name="Land M."/>
            <person name="Hauser L."/>
            <person name="Markowitz V."/>
            <person name="Cheng J.-F."/>
            <person name="Hugenholtz P."/>
            <person name="Woyke T."/>
            <person name="Wu D."/>
            <person name="Pukall R."/>
            <person name="Steenblock K."/>
            <person name="Schneider S."/>
            <person name="Klenk H.-P."/>
            <person name="Eisen J.A."/>
        </authorList>
    </citation>
    <scope>NUCLEOTIDE SEQUENCE [LARGE SCALE GENOMIC DNA]</scope>
    <source>
        <strain evidence="3">DSM 14684 / CIP 108061 / JCM 11494 / NBRC 100937 / ID131577</strain>
    </source>
</reference>
<feature type="signal peptide" evidence="1">
    <location>
        <begin position="1"/>
        <end position="27"/>
    </location>
</feature>
<proteinExistence type="predicted"/>
<name>D3FEZ4_CONWI</name>
<dbReference type="AlphaFoldDB" id="D3FEZ4"/>